<comment type="caution">
    <text evidence="1">The sequence shown here is derived from an EMBL/GenBank/DDBJ whole genome shotgun (WGS) entry which is preliminary data.</text>
</comment>
<evidence type="ECO:0000313" key="1">
    <source>
        <dbReference type="EMBL" id="KAK1485570.1"/>
    </source>
</evidence>
<dbReference type="EMBL" id="MPDP01000068">
    <property type="protein sequence ID" value="KAK1485570.1"/>
    <property type="molecule type" value="Genomic_DNA"/>
</dbReference>
<protein>
    <submittedName>
        <fullName evidence="1">Uncharacterized protein</fullName>
    </submittedName>
</protein>
<name>A0AAI9VE97_9PEZI</name>
<dbReference type="Proteomes" id="UP001239213">
    <property type="component" value="Unassembled WGS sequence"/>
</dbReference>
<reference evidence="1" key="1">
    <citation type="submission" date="2016-11" db="EMBL/GenBank/DDBJ databases">
        <title>The genome sequence of Colletotrichum cuscutae.</title>
        <authorList>
            <person name="Baroncelli R."/>
        </authorList>
    </citation>
    <scope>NUCLEOTIDE SEQUENCE</scope>
    <source>
        <strain evidence="1">IMI 304802</strain>
    </source>
</reference>
<gene>
    <name evidence="1" type="ORF">CCUS01_03710</name>
</gene>
<sequence length="115" mass="12317">MPRANTEQVVCSVAKHARLTPEPPWNPLVVANALLATGTCTLLGRWPTQCNDEPVHTLYRSPSASEGISTMLSMLSDASLYERESAHFNPVLPCWTMLADESPAAAGALLLTVVG</sequence>
<accession>A0AAI9VE97</accession>
<organism evidence="1 2">
    <name type="scientific">Colletotrichum cuscutae</name>
    <dbReference type="NCBI Taxonomy" id="1209917"/>
    <lineage>
        <taxon>Eukaryota</taxon>
        <taxon>Fungi</taxon>
        <taxon>Dikarya</taxon>
        <taxon>Ascomycota</taxon>
        <taxon>Pezizomycotina</taxon>
        <taxon>Sordariomycetes</taxon>
        <taxon>Hypocreomycetidae</taxon>
        <taxon>Glomerellales</taxon>
        <taxon>Glomerellaceae</taxon>
        <taxon>Colletotrichum</taxon>
        <taxon>Colletotrichum acutatum species complex</taxon>
    </lineage>
</organism>
<proteinExistence type="predicted"/>
<dbReference type="AlphaFoldDB" id="A0AAI9VE97"/>
<keyword evidence="2" id="KW-1185">Reference proteome</keyword>
<evidence type="ECO:0000313" key="2">
    <source>
        <dbReference type="Proteomes" id="UP001239213"/>
    </source>
</evidence>